<sequence>MVDNLFALNEETLKDRIKTEFFKDKKFLYSGDKIDFMLSYKHTNATLPILWGEAKKGDFDDLDKAFVQLLLTIGKHKFYSHYTPPYLCAFNAFRIEFIAFDNTIINFLYRSDIDFSTTPSNHNSESFKHALYVFKSMFKSNLFDKSQGAVKFVFDFKTQSTECKKFIKSNLNATHLNKIKIDKNNFFAIYQKWLVFVKPTIQVPNWELAKSKGIIDADFYLADLLSDGNKTIIEKLVTILSDTTYRLNKGKNDLGLLDFFEITFKDDQKAHKEFWSIYERPPQVEFQAEILERRDLLVPSDIRERKGAFFTPKIWVEKSQEYLAKILGQDYQDEYIIWDCAGGTGNLLSGLVNKANLYLSTLDNNDVAIVKELATTNRLNLLEKHVFQFDFLNDDFFEPKVPKSLQEILKDQEKLKKLIIYINPPYAEAGNKSKMSGTGEHKSKVARDNLICEKYKTDLGKANNELFAQFFMRIYKELNGVTLASFSTLKYLNSSNFKKFREVFKAEFKGGFMVPANSFDNVRGQFPIGFLVWDTCQKEVTPLRGASSHKDKQNSNLIFLKENLKYNPLKEPLCLLDINAPLWQNVSPKASNTKGTQRNSTTKPLKKFKIIQWYSLERFLKVLENALNAPKVIGKSTSRKPLSTEPKGTLTSYLSTKKTNLNPLKENLRYTTSQEFLSCGLDMTNSFKRICPIKPLMGRDAILQQNPLKLQNSVSLEVFDSFGGFLGIKILKILDSVSFISFWLQQYQDKNILQTIAFSYMNPGRPDFQNQNLIYIQNGDDSKKAHIKFFGLTLKTLLIGAIYFSVRYVFEHTWINHNDQFYAPYNDAWQSDDEFKNNALAFMLFHGKNRITTGGGVNHFIPFDEEEVGAKERYSSHVLLDFLKGKIQTQADNLFDSSKKETKPLEFSERALSVFNAGKEIYKYYHAQDFTNHDYNANVSLYDIKEFFQGRNAQGKLNQPLKAKDTYYKQLYANLQDALKDLAKELQPKVYEYGFLRE</sequence>
<reference evidence="2" key="1">
    <citation type="submission" date="2012-04" db="EMBL/GenBank/DDBJ databases">
        <title>Complete genome sequence of Helicobacter cetorum strain MIT 00-7128.</title>
        <authorList>
            <person name="Kersulyte D."/>
            <person name="Berg D.E."/>
        </authorList>
    </citation>
    <scope>NUCLEOTIDE SEQUENCE [LARGE SCALE GENOMIC DNA]</scope>
    <source>
        <strain evidence="2">MIT 00-7128</strain>
    </source>
</reference>
<dbReference type="SUPFAM" id="SSF53335">
    <property type="entry name" value="S-adenosyl-L-methionine-dependent methyltransferases"/>
    <property type="match status" value="1"/>
</dbReference>
<dbReference type="InterPro" id="IPR029063">
    <property type="entry name" value="SAM-dependent_MTases_sf"/>
</dbReference>
<dbReference type="AlphaFoldDB" id="I0EK60"/>
<dbReference type="InterPro" id="IPR002052">
    <property type="entry name" value="DNA_methylase_N6_adenine_CS"/>
</dbReference>
<dbReference type="GO" id="GO:0032259">
    <property type="term" value="P:methylation"/>
    <property type="evidence" value="ECO:0007669"/>
    <property type="project" value="InterPro"/>
</dbReference>
<dbReference type="PATRIC" id="fig|182217.3.peg.32"/>
<dbReference type="GO" id="GO:0003676">
    <property type="term" value="F:nucleic acid binding"/>
    <property type="evidence" value="ECO:0007669"/>
    <property type="project" value="InterPro"/>
</dbReference>
<evidence type="ECO:0000313" key="1">
    <source>
        <dbReference type="EMBL" id="AFI03329.1"/>
    </source>
</evidence>
<dbReference type="Proteomes" id="UP000005010">
    <property type="component" value="Chromosome"/>
</dbReference>
<evidence type="ECO:0000313" key="2">
    <source>
        <dbReference type="Proteomes" id="UP000005010"/>
    </source>
</evidence>
<keyword evidence="2" id="KW-1185">Reference proteome</keyword>
<dbReference type="PROSITE" id="PS00092">
    <property type="entry name" value="N6_MTASE"/>
    <property type="match status" value="1"/>
</dbReference>
<evidence type="ECO:0008006" key="3">
    <source>
        <dbReference type="Google" id="ProtNLM"/>
    </source>
</evidence>
<organism evidence="1 2">
    <name type="scientific">Helicobacter cetorum (strain ATCC BAA-429 / MIT 00-7128)</name>
    <dbReference type="NCBI Taxonomy" id="182217"/>
    <lineage>
        <taxon>Bacteria</taxon>
        <taxon>Pseudomonadati</taxon>
        <taxon>Campylobacterota</taxon>
        <taxon>Epsilonproteobacteria</taxon>
        <taxon>Campylobacterales</taxon>
        <taxon>Helicobacteraceae</taxon>
        <taxon>Helicobacter</taxon>
    </lineage>
</organism>
<dbReference type="STRING" id="182217.HCW_00150"/>
<dbReference type="eggNOG" id="COG0827">
    <property type="taxonomic scope" value="Bacteria"/>
</dbReference>
<dbReference type="Gene3D" id="3.40.50.150">
    <property type="entry name" value="Vaccinia Virus protein VP39"/>
    <property type="match status" value="1"/>
</dbReference>
<protein>
    <recommendedName>
        <fullName evidence="3">CagY like protein</fullName>
    </recommendedName>
</protein>
<dbReference type="GO" id="GO:0008168">
    <property type="term" value="F:methyltransferase activity"/>
    <property type="evidence" value="ECO:0007669"/>
    <property type="project" value="InterPro"/>
</dbReference>
<dbReference type="EMBL" id="CP003479">
    <property type="protein sequence ID" value="AFI03329.1"/>
    <property type="molecule type" value="Genomic_DNA"/>
</dbReference>
<accession>I0EK60</accession>
<dbReference type="RefSeq" id="WP_014660205.1">
    <property type="nucleotide sequence ID" value="NC_017737.1"/>
</dbReference>
<proteinExistence type="predicted"/>
<dbReference type="HOGENOM" id="CLU_018528_0_0_7"/>
<gene>
    <name evidence="1" type="ordered locus">HCW_00150</name>
</gene>
<dbReference type="KEGG" id="hce:HCW_00150"/>
<name>I0EK60_HELC0</name>